<name>A5D4F8_PELTS</name>
<dbReference type="Proteomes" id="UP000006556">
    <property type="component" value="Chromosome"/>
</dbReference>
<dbReference type="InterPro" id="IPR005537">
    <property type="entry name" value="RAMP_III_fam"/>
</dbReference>
<keyword evidence="1" id="KW-0051">Antiviral defense</keyword>
<accession>A5D4F8</accession>
<protein>
    <recommendedName>
        <fullName evidence="4">CRISPR type III-associated protein domain-containing protein</fullName>
    </recommendedName>
</protein>
<evidence type="ECO:0000259" key="4">
    <source>
        <dbReference type="Pfam" id="PF03787"/>
    </source>
</evidence>
<dbReference type="HOGENOM" id="CLU_055089_0_0_9"/>
<reference evidence="6" key="1">
    <citation type="journal article" date="2008" name="Genome Res.">
        <title>The genome of Pelotomaculum thermopropionicum reveals niche-associated evolution in anaerobic microbiota.</title>
        <authorList>
            <person name="Kosaka T."/>
            <person name="Kato S."/>
            <person name="Shimoyama T."/>
            <person name="Ishii S."/>
            <person name="Abe T."/>
            <person name="Watanabe K."/>
        </authorList>
    </citation>
    <scope>NUCLEOTIDE SEQUENCE [LARGE SCALE GENOMIC DNA]</scope>
    <source>
        <strain evidence="6">DSM 13744 / JCM 10971 / SI</strain>
    </source>
</reference>
<keyword evidence="6" id="KW-1185">Reference proteome</keyword>
<gene>
    <name evidence="5" type="ordered locus">PTH_0708</name>
</gene>
<dbReference type="AlphaFoldDB" id="A5D4F8"/>
<proteinExistence type="predicted"/>
<organism evidence="5 6">
    <name type="scientific">Pelotomaculum thermopropionicum (strain DSM 13744 / JCM 10971 / SI)</name>
    <dbReference type="NCBI Taxonomy" id="370438"/>
    <lineage>
        <taxon>Bacteria</taxon>
        <taxon>Bacillati</taxon>
        <taxon>Bacillota</taxon>
        <taxon>Clostridia</taxon>
        <taxon>Eubacteriales</taxon>
        <taxon>Desulfotomaculaceae</taxon>
        <taxon>Pelotomaculum</taxon>
    </lineage>
</organism>
<dbReference type="STRING" id="370438.PTH_0708"/>
<evidence type="ECO:0000313" key="6">
    <source>
        <dbReference type="Proteomes" id="UP000006556"/>
    </source>
</evidence>
<evidence type="ECO:0000256" key="3">
    <source>
        <dbReference type="SAM" id="MobiDB-lite"/>
    </source>
</evidence>
<evidence type="ECO:0000256" key="2">
    <source>
        <dbReference type="SAM" id="Coils"/>
    </source>
</evidence>
<sequence>MKRDYYVLQWKKLNSNMSALEQAIIALEEAKKRDSNEYKRLAIKIIQIVGHPHLAYLWFAAIKAKVANAIREAWQEVLPDTIKAIPDVFGFVPDVEDEEKFIFLPLYSFALKIPFQLEKPYMSRDDVDFYLLDSPLRKEKIFKVPTVASTSWKGALRAALWQLGYEEDNEVIIRLLGNSRESDEKQAGRLYFYPTFFDKISFEVINPHHHETGVGQGPILMECVPRGAAGILQILYVPFGRPDQNERECRAEVAGDLEVLVKGVHAMLTTCGFGAKTSSGFGTVKDQLNDRGALILRAKTTDADVPPAEDSPPSSEVNHLESKPEEIPQLTGKPHVSKWTFSTLGELCQVARQVAAKLREGGLR</sequence>
<dbReference type="EMBL" id="AP009389">
    <property type="protein sequence ID" value="BAF58889.1"/>
    <property type="molecule type" value="Genomic_DNA"/>
</dbReference>
<dbReference type="KEGG" id="pth:PTH_0708"/>
<feature type="region of interest" description="Disordered" evidence="3">
    <location>
        <begin position="300"/>
        <end position="332"/>
    </location>
</feature>
<feature type="coiled-coil region" evidence="2">
    <location>
        <begin position="10"/>
        <end position="37"/>
    </location>
</feature>
<feature type="domain" description="CRISPR type III-associated protein" evidence="4">
    <location>
        <begin position="137"/>
        <end position="285"/>
    </location>
</feature>
<dbReference type="eggNOG" id="COG1604">
    <property type="taxonomic scope" value="Bacteria"/>
</dbReference>
<dbReference type="GO" id="GO:0051607">
    <property type="term" value="P:defense response to virus"/>
    <property type="evidence" value="ECO:0007669"/>
    <property type="project" value="UniProtKB-KW"/>
</dbReference>
<evidence type="ECO:0000256" key="1">
    <source>
        <dbReference type="ARBA" id="ARBA00023118"/>
    </source>
</evidence>
<dbReference type="Pfam" id="PF03787">
    <property type="entry name" value="RAMPs"/>
    <property type="match status" value="1"/>
</dbReference>
<keyword evidence="2" id="KW-0175">Coiled coil</keyword>
<evidence type="ECO:0000313" key="5">
    <source>
        <dbReference type="EMBL" id="BAF58889.1"/>
    </source>
</evidence>